<evidence type="ECO:0000313" key="2">
    <source>
        <dbReference type="Proteomes" id="UP001055167"/>
    </source>
</evidence>
<name>A0ABQ4QSM9_9HYPH</name>
<comment type="caution">
    <text evidence="1">The sequence shown here is derived from an EMBL/GenBank/DDBJ whole genome shotgun (WGS) entry which is preliminary data.</text>
</comment>
<dbReference type="EMBL" id="BPQH01000003">
    <property type="protein sequence ID" value="GJD48313.1"/>
    <property type="molecule type" value="Genomic_DNA"/>
</dbReference>
<reference evidence="1" key="2">
    <citation type="submission" date="2021-08" db="EMBL/GenBank/DDBJ databases">
        <authorList>
            <person name="Tani A."/>
            <person name="Ola A."/>
            <person name="Ogura Y."/>
            <person name="Katsura K."/>
            <person name="Hayashi T."/>
        </authorList>
    </citation>
    <scope>NUCLEOTIDE SEQUENCE</scope>
    <source>
        <strain evidence="1">KCTC 52305</strain>
    </source>
</reference>
<protein>
    <submittedName>
        <fullName evidence="1">Uncharacterized protein</fullName>
    </submittedName>
</protein>
<evidence type="ECO:0000313" key="1">
    <source>
        <dbReference type="EMBL" id="GJD48313.1"/>
    </source>
</evidence>
<accession>A0ABQ4QSM9</accession>
<reference evidence="1" key="1">
    <citation type="journal article" date="2021" name="Front. Microbiol.">
        <title>Comprehensive Comparative Genomics and Phenotyping of Methylobacterium Species.</title>
        <authorList>
            <person name="Alessa O."/>
            <person name="Ogura Y."/>
            <person name="Fujitani Y."/>
            <person name="Takami H."/>
            <person name="Hayashi T."/>
            <person name="Sahin N."/>
            <person name="Tani A."/>
        </authorList>
    </citation>
    <scope>NUCLEOTIDE SEQUENCE</scope>
    <source>
        <strain evidence="1">KCTC 52305</strain>
    </source>
</reference>
<dbReference type="Proteomes" id="UP001055167">
    <property type="component" value="Unassembled WGS sequence"/>
</dbReference>
<organism evidence="1 2">
    <name type="scientific">Methylobacterium crusticola</name>
    <dbReference type="NCBI Taxonomy" id="1697972"/>
    <lineage>
        <taxon>Bacteria</taxon>
        <taxon>Pseudomonadati</taxon>
        <taxon>Pseudomonadota</taxon>
        <taxon>Alphaproteobacteria</taxon>
        <taxon>Hyphomicrobiales</taxon>
        <taxon>Methylobacteriaceae</taxon>
        <taxon>Methylobacterium</taxon>
    </lineage>
</organism>
<proteinExistence type="predicted"/>
<gene>
    <name evidence="1" type="ORF">OPKNFCMD_1030</name>
</gene>
<dbReference type="RefSeq" id="WP_128564630.1">
    <property type="nucleotide sequence ID" value="NZ_BPQH01000003.1"/>
</dbReference>
<sequence>MCESKDESVRVVKAAGSETGVDMLDRSESVRDRFMGARPAADAALSHPVWAATVVMRDEGTKPERDSRS</sequence>
<keyword evidence="2" id="KW-1185">Reference proteome</keyword>